<dbReference type="PANTHER" id="PTHR31001:SF85">
    <property type="entry name" value="ZN(II)2CYS6 TRANSCRIPTION FACTOR (EUROFUNG)"/>
    <property type="match status" value="1"/>
</dbReference>
<keyword evidence="4" id="KW-0238">DNA-binding</keyword>
<comment type="subcellular location">
    <subcellularLocation>
        <location evidence="1">Nucleus</location>
    </subcellularLocation>
</comment>
<dbReference type="SUPFAM" id="SSF57701">
    <property type="entry name" value="Zn2/Cys6 DNA-binding domain"/>
    <property type="match status" value="1"/>
</dbReference>
<accession>A0A443HKX0</accession>
<evidence type="ECO:0000256" key="6">
    <source>
        <dbReference type="ARBA" id="ARBA00023242"/>
    </source>
</evidence>
<evidence type="ECO:0000313" key="10">
    <source>
        <dbReference type="Proteomes" id="UP000283841"/>
    </source>
</evidence>
<sequence length="667" mass="75331">MSAAVKRACDTCTKRKVKCDKEDPCSNCSKAQIECSYRSPVPSQRHRKRVADDDLLSKINEYEELLRRHNINFCPLDNSWIPSPLEEKLPSRHQSGCVGVGVRTQASSETQAQNSEASVLGKQLQPQTPGGRSIGAPLWLGLSRDLREPPIEQFTQNSNDGREGPVDFSSGIMALPLVPVYLPAVSGLLEMHPEPKHIFKLWQIFAENVHPLIMIIHAPTVQRRISEVCWSLDAVPKPFEAVMFAVYALAVSSMKEADCIQLFGETRSILLNRYSTGTAQALAAANLHVTRDLEVLQALVLFILLDYRSDASVTLTGLAIRIGHKMGLHRTGTDSKTPFFEEEMRVRIWWKIRCLDSRSRRLVLGLPPSRAEFGDIRMPLNINDADLHPCMASRPAVEHTGATEMLYCLMKYEVAHWMRTSPTLAAYSVNPLDMVKSTSLEAMTTKRKALAEIRQIYENKYIRYCDPTIPLHHLSATVGRLFIYRTVFSCLHPRNQPEGGRLMSQADQDEVFESSVQVLQLGYEVRRTPFSAHLLELQAAKTQVDALVYMVSELRQRVSGDLVRTAWVLVERMYKDYPDLLQDDGKFSTGLADLTLEAWDVRWRELQRHREVAVPEFIGLLQAARGKARAYDGTLDQIGGAMPGEGTQIGFLHESLDWEFWNDFLEI</sequence>
<keyword evidence="10" id="KW-1185">Reference proteome</keyword>
<dbReference type="GO" id="GO:0003677">
    <property type="term" value="F:DNA binding"/>
    <property type="evidence" value="ECO:0007669"/>
    <property type="project" value="UniProtKB-KW"/>
</dbReference>
<dbReference type="InterPro" id="IPR007219">
    <property type="entry name" value="XnlR_reg_dom"/>
</dbReference>
<keyword evidence="2" id="KW-0479">Metal-binding</keyword>
<gene>
    <name evidence="9" type="ORF">C8Q69DRAFT_98483</name>
</gene>
<dbReference type="EMBL" id="RCNU01000013">
    <property type="protein sequence ID" value="RWQ92454.1"/>
    <property type="molecule type" value="Genomic_DNA"/>
</dbReference>
<dbReference type="Proteomes" id="UP000283841">
    <property type="component" value="Unassembled WGS sequence"/>
</dbReference>
<dbReference type="InterPro" id="IPR050613">
    <property type="entry name" value="Sec_Metabolite_Reg"/>
</dbReference>
<keyword evidence="6" id="KW-0539">Nucleus</keyword>
<evidence type="ECO:0000256" key="4">
    <source>
        <dbReference type="ARBA" id="ARBA00023125"/>
    </source>
</evidence>
<dbReference type="AlphaFoldDB" id="A0A443HKX0"/>
<dbReference type="VEuPathDB" id="FungiDB:C8Q69DRAFT_98483"/>
<feature type="region of interest" description="Disordered" evidence="7">
    <location>
        <begin position="104"/>
        <end position="131"/>
    </location>
</feature>
<evidence type="ECO:0000256" key="3">
    <source>
        <dbReference type="ARBA" id="ARBA00023015"/>
    </source>
</evidence>
<dbReference type="GO" id="GO:0006351">
    <property type="term" value="P:DNA-templated transcription"/>
    <property type="evidence" value="ECO:0007669"/>
    <property type="project" value="InterPro"/>
</dbReference>
<dbReference type="GO" id="GO:0005634">
    <property type="term" value="C:nucleus"/>
    <property type="evidence" value="ECO:0007669"/>
    <property type="project" value="UniProtKB-SubCell"/>
</dbReference>
<reference evidence="9 10" key="1">
    <citation type="journal article" date="2018" name="Front. Microbiol.">
        <title>Genomic and genetic insights into a cosmopolitan fungus, Paecilomyces variotii (Eurotiales).</title>
        <authorList>
            <person name="Urquhart A.S."/>
            <person name="Mondo S.J."/>
            <person name="Makela M.R."/>
            <person name="Hane J.K."/>
            <person name="Wiebenga A."/>
            <person name="He G."/>
            <person name="Mihaltcheva S."/>
            <person name="Pangilinan J."/>
            <person name="Lipzen A."/>
            <person name="Barry K."/>
            <person name="de Vries R.P."/>
            <person name="Grigoriev I.V."/>
            <person name="Idnurm A."/>
        </authorList>
    </citation>
    <scope>NUCLEOTIDE SEQUENCE [LARGE SCALE GENOMIC DNA]</scope>
    <source>
        <strain evidence="9 10">CBS 101075</strain>
    </source>
</reference>
<feature type="compositionally biased region" description="Polar residues" evidence="7">
    <location>
        <begin position="104"/>
        <end position="117"/>
    </location>
</feature>
<evidence type="ECO:0000259" key="8">
    <source>
        <dbReference type="PROSITE" id="PS50048"/>
    </source>
</evidence>
<evidence type="ECO:0000313" key="9">
    <source>
        <dbReference type="EMBL" id="RWQ92454.1"/>
    </source>
</evidence>
<dbReference type="Pfam" id="PF00172">
    <property type="entry name" value="Zn_clus"/>
    <property type="match status" value="1"/>
</dbReference>
<comment type="caution">
    <text evidence="9">The sequence shown here is derived from an EMBL/GenBank/DDBJ whole genome shotgun (WGS) entry which is preliminary data.</text>
</comment>
<dbReference type="PROSITE" id="PS50048">
    <property type="entry name" value="ZN2_CY6_FUNGAL_2"/>
    <property type="match status" value="1"/>
</dbReference>
<dbReference type="RefSeq" id="XP_028482099.1">
    <property type="nucleotide sequence ID" value="XM_028634251.1"/>
</dbReference>
<feature type="domain" description="Zn(2)-C6 fungal-type" evidence="8">
    <location>
        <begin position="8"/>
        <end position="37"/>
    </location>
</feature>
<dbReference type="InterPro" id="IPR036864">
    <property type="entry name" value="Zn2-C6_fun-type_DNA-bd_sf"/>
</dbReference>
<evidence type="ECO:0000256" key="2">
    <source>
        <dbReference type="ARBA" id="ARBA00022723"/>
    </source>
</evidence>
<dbReference type="CDD" id="cd12148">
    <property type="entry name" value="fungal_TF_MHR"/>
    <property type="match status" value="1"/>
</dbReference>
<keyword evidence="5" id="KW-0804">Transcription</keyword>
<dbReference type="SMART" id="SM00066">
    <property type="entry name" value="GAL4"/>
    <property type="match status" value="1"/>
</dbReference>
<dbReference type="PROSITE" id="PS00463">
    <property type="entry name" value="ZN2_CY6_FUNGAL_1"/>
    <property type="match status" value="1"/>
</dbReference>
<proteinExistence type="predicted"/>
<dbReference type="GO" id="GO:0000981">
    <property type="term" value="F:DNA-binding transcription factor activity, RNA polymerase II-specific"/>
    <property type="evidence" value="ECO:0007669"/>
    <property type="project" value="InterPro"/>
</dbReference>
<dbReference type="PANTHER" id="PTHR31001">
    <property type="entry name" value="UNCHARACTERIZED TRANSCRIPTIONAL REGULATORY PROTEIN"/>
    <property type="match status" value="1"/>
</dbReference>
<dbReference type="GeneID" id="39603528"/>
<dbReference type="CDD" id="cd00067">
    <property type="entry name" value="GAL4"/>
    <property type="match status" value="1"/>
</dbReference>
<evidence type="ECO:0000256" key="5">
    <source>
        <dbReference type="ARBA" id="ARBA00023163"/>
    </source>
</evidence>
<dbReference type="Gene3D" id="4.10.240.10">
    <property type="entry name" value="Zn(2)-C6 fungal-type DNA-binding domain"/>
    <property type="match status" value="1"/>
</dbReference>
<protein>
    <submittedName>
        <fullName evidence="9">Fungal-specific transcription factor domain-containing protein</fullName>
    </submittedName>
</protein>
<keyword evidence="3" id="KW-0805">Transcription regulation</keyword>
<dbReference type="GO" id="GO:0008270">
    <property type="term" value="F:zinc ion binding"/>
    <property type="evidence" value="ECO:0007669"/>
    <property type="project" value="InterPro"/>
</dbReference>
<dbReference type="InterPro" id="IPR001138">
    <property type="entry name" value="Zn2Cys6_DnaBD"/>
</dbReference>
<evidence type="ECO:0000256" key="1">
    <source>
        <dbReference type="ARBA" id="ARBA00004123"/>
    </source>
</evidence>
<organism evidence="9 10">
    <name type="scientific">Byssochlamys spectabilis</name>
    <name type="common">Paecilomyces variotii</name>
    <dbReference type="NCBI Taxonomy" id="264951"/>
    <lineage>
        <taxon>Eukaryota</taxon>
        <taxon>Fungi</taxon>
        <taxon>Dikarya</taxon>
        <taxon>Ascomycota</taxon>
        <taxon>Pezizomycotina</taxon>
        <taxon>Eurotiomycetes</taxon>
        <taxon>Eurotiomycetidae</taxon>
        <taxon>Eurotiales</taxon>
        <taxon>Thermoascaceae</taxon>
        <taxon>Paecilomyces</taxon>
    </lineage>
</organism>
<dbReference type="Pfam" id="PF04082">
    <property type="entry name" value="Fungal_trans"/>
    <property type="match status" value="1"/>
</dbReference>
<dbReference type="STRING" id="264951.A0A443HKX0"/>
<name>A0A443HKX0_BYSSP</name>
<evidence type="ECO:0000256" key="7">
    <source>
        <dbReference type="SAM" id="MobiDB-lite"/>
    </source>
</evidence>